<dbReference type="AlphaFoldDB" id="A0A975W6M5"/>
<evidence type="ECO:0000256" key="1">
    <source>
        <dbReference type="ARBA" id="ARBA00011063"/>
    </source>
</evidence>
<dbReference type="InterPro" id="IPR017867">
    <property type="entry name" value="Tyr_phospatase_low_mol_wt"/>
</dbReference>
<dbReference type="SUPFAM" id="SSF52788">
    <property type="entry name" value="Phosphotyrosine protein phosphatases I"/>
    <property type="match status" value="1"/>
</dbReference>
<reference evidence="7 8" key="1">
    <citation type="submission" date="2016-10" db="EMBL/GenBank/DDBJ databases">
        <authorList>
            <person name="Varghese N."/>
            <person name="Submissions S."/>
        </authorList>
    </citation>
    <scope>NUCLEOTIDE SEQUENCE [LARGE SCALE GENOMIC DNA]</scope>
    <source>
        <strain evidence="7 8">FF3</strain>
    </source>
</reference>
<protein>
    <recommendedName>
        <fullName evidence="2">protein-tyrosine-phosphatase</fullName>
        <ecNumber evidence="2">3.1.3.48</ecNumber>
    </recommendedName>
</protein>
<accession>A0A975W6M5</accession>
<dbReference type="PANTHER" id="PTHR11717:SF7">
    <property type="entry name" value="LOW MOLECULAR WEIGHT PHOSPHOTYROSINE PROTEIN PHOSPHATASE"/>
    <property type="match status" value="1"/>
</dbReference>
<dbReference type="SMART" id="SM00226">
    <property type="entry name" value="LMWPc"/>
    <property type="match status" value="1"/>
</dbReference>
<dbReference type="GeneID" id="80816667"/>
<feature type="domain" description="Phosphotyrosine protein phosphatase I" evidence="6">
    <location>
        <begin position="3"/>
        <end position="144"/>
    </location>
</feature>
<dbReference type="EC" id="3.1.3.48" evidence="2"/>
<dbReference type="Gene3D" id="3.40.50.2300">
    <property type="match status" value="1"/>
</dbReference>
<evidence type="ECO:0000313" key="7">
    <source>
        <dbReference type="EMBL" id="SEI61722.1"/>
    </source>
</evidence>
<keyword evidence="3" id="KW-0378">Hydrolase</keyword>
<feature type="active site" description="Nucleophile" evidence="5">
    <location>
        <position position="9"/>
    </location>
</feature>
<keyword evidence="4" id="KW-0904">Protein phosphatase</keyword>
<comment type="similarity">
    <text evidence="1">Belongs to the low molecular weight phosphotyrosine protein phosphatase family.</text>
</comment>
<dbReference type="CDD" id="cd16343">
    <property type="entry name" value="LMWPTP"/>
    <property type="match status" value="1"/>
</dbReference>
<dbReference type="EMBL" id="FNYY01000001">
    <property type="protein sequence ID" value="SEI61722.1"/>
    <property type="molecule type" value="Genomic_DNA"/>
</dbReference>
<dbReference type="InterPro" id="IPR023485">
    <property type="entry name" value="Ptyr_pPase"/>
</dbReference>
<organism evidence="7 8">
    <name type="scientific">Marinovum algicola</name>
    <dbReference type="NCBI Taxonomy" id="42444"/>
    <lineage>
        <taxon>Bacteria</taxon>
        <taxon>Pseudomonadati</taxon>
        <taxon>Pseudomonadota</taxon>
        <taxon>Alphaproteobacteria</taxon>
        <taxon>Rhodobacterales</taxon>
        <taxon>Roseobacteraceae</taxon>
        <taxon>Marinovum</taxon>
    </lineage>
</organism>
<dbReference type="InterPro" id="IPR036196">
    <property type="entry name" value="Ptyr_pPase_sf"/>
</dbReference>
<name>A0A975W6M5_9RHOB</name>
<gene>
    <name evidence="7" type="ORF">SAMN04487940_101399</name>
</gene>
<evidence type="ECO:0000259" key="6">
    <source>
        <dbReference type="SMART" id="SM00226"/>
    </source>
</evidence>
<evidence type="ECO:0000256" key="5">
    <source>
        <dbReference type="PIRSR" id="PIRSR617867-1"/>
    </source>
</evidence>
<proteinExistence type="inferred from homology"/>
<feature type="active site" description="Proton donor" evidence="5">
    <location>
        <position position="120"/>
    </location>
</feature>
<sequence>MTTRILFVCLGNICRSPAAEGVARALAGGRDLRFDSAGTGDWHLGHPPHPPMQAAARARGYDLSRLRARQVTPADFDDFDLIIAMDADNLDAIEALRGGSDTPVRLLTDYAEGPEDHVPDPYFTGDFDGALALIERCTRGLLRDIAP</sequence>
<comment type="caution">
    <text evidence="7">The sequence shown here is derived from an EMBL/GenBank/DDBJ whole genome shotgun (WGS) entry which is preliminary data.</text>
</comment>
<evidence type="ECO:0000256" key="2">
    <source>
        <dbReference type="ARBA" id="ARBA00013064"/>
    </source>
</evidence>
<dbReference type="PRINTS" id="PR00719">
    <property type="entry name" value="LMWPTPASE"/>
</dbReference>
<dbReference type="PANTHER" id="PTHR11717">
    <property type="entry name" value="LOW MOLECULAR WEIGHT PROTEIN TYROSINE PHOSPHATASE"/>
    <property type="match status" value="1"/>
</dbReference>
<dbReference type="GO" id="GO:0004725">
    <property type="term" value="F:protein tyrosine phosphatase activity"/>
    <property type="evidence" value="ECO:0007669"/>
    <property type="project" value="UniProtKB-EC"/>
</dbReference>
<evidence type="ECO:0000256" key="4">
    <source>
        <dbReference type="ARBA" id="ARBA00022912"/>
    </source>
</evidence>
<feature type="active site" evidence="5">
    <location>
        <position position="15"/>
    </location>
</feature>
<dbReference type="Pfam" id="PF01451">
    <property type="entry name" value="LMWPc"/>
    <property type="match status" value="1"/>
</dbReference>
<keyword evidence="8" id="KW-1185">Reference proteome</keyword>
<evidence type="ECO:0000313" key="8">
    <source>
        <dbReference type="Proteomes" id="UP000182932"/>
    </source>
</evidence>
<evidence type="ECO:0000256" key="3">
    <source>
        <dbReference type="ARBA" id="ARBA00022801"/>
    </source>
</evidence>
<dbReference type="Proteomes" id="UP000182932">
    <property type="component" value="Unassembled WGS sequence"/>
</dbReference>
<dbReference type="InterPro" id="IPR050438">
    <property type="entry name" value="LMW_PTPase"/>
</dbReference>
<dbReference type="RefSeq" id="WP_074834578.1">
    <property type="nucleotide sequence ID" value="NZ_FNYY01000001.1"/>
</dbReference>